<protein>
    <recommendedName>
        <fullName evidence="2">[histone H3]-trimethyl-L-lysine(9) demethylase</fullName>
        <ecNumber evidence="2">1.14.11.66</ecNumber>
    </recommendedName>
</protein>
<evidence type="ECO:0000256" key="7">
    <source>
        <dbReference type="SAM" id="MobiDB-lite"/>
    </source>
</evidence>
<evidence type="ECO:0000313" key="12">
    <source>
        <dbReference type="Proteomes" id="UP000235728"/>
    </source>
</evidence>
<accession>A0A2N6P2X2</accession>
<dbReference type="Pfam" id="PF02375">
    <property type="entry name" value="JmjN"/>
    <property type="match status" value="1"/>
</dbReference>
<dbReference type="OMA" id="EQMWYYL"/>
<dbReference type="PROSITE" id="PS51184">
    <property type="entry name" value="JMJC"/>
    <property type="match status" value="1"/>
</dbReference>
<dbReference type="InterPro" id="IPR013083">
    <property type="entry name" value="Znf_RING/FYVE/PHD"/>
</dbReference>
<feature type="domain" description="JmjN" evidence="8">
    <location>
        <begin position="99"/>
        <end position="140"/>
    </location>
</feature>
<dbReference type="Pfam" id="PF13832">
    <property type="entry name" value="zf-HC5HC2H_2"/>
    <property type="match status" value="1"/>
</dbReference>
<dbReference type="SMART" id="SM00558">
    <property type="entry name" value="JmjC"/>
    <property type="match status" value="1"/>
</dbReference>
<dbReference type="SMART" id="SM00249">
    <property type="entry name" value="PHD"/>
    <property type="match status" value="1"/>
</dbReference>
<dbReference type="InterPro" id="IPR055500">
    <property type="entry name" value="DUF7072"/>
</dbReference>
<dbReference type="CDD" id="cd15571">
    <property type="entry name" value="ePHD"/>
    <property type="match status" value="1"/>
</dbReference>
<comment type="similarity">
    <text evidence="1">Belongs to the JHDM3 histone demethylase family.</text>
</comment>
<dbReference type="EC" id="1.14.11.66" evidence="2"/>
<feature type="region of interest" description="Disordered" evidence="7">
    <location>
        <begin position="834"/>
        <end position="866"/>
    </location>
</feature>
<feature type="compositionally biased region" description="Acidic residues" evidence="7">
    <location>
        <begin position="568"/>
        <end position="583"/>
    </location>
</feature>
<dbReference type="InterPro" id="IPR003349">
    <property type="entry name" value="JmjN"/>
</dbReference>
<feature type="domain" description="PHD-type" evidence="10">
    <location>
        <begin position="626"/>
        <end position="749"/>
    </location>
</feature>
<feature type="compositionally biased region" description="Basic and acidic residues" evidence="7">
    <location>
        <begin position="855"/>
        <end position="866"/>
    </location>
</feature>
<dbReference type="SUPFAM" id="SSF51197">
    <property type="entry name" value="Clavaminate synthase-like"/>
    <property type="match status" value="1"/>
</dbReference>
<evidence type="ECO:0000256" key="3">
    <source>
        <dbReference type="ARBA" id="ARBA00022723"/>
    </source>
</evidence>
<evidence type="ECO:0000259" key="10">
    <source>
        <dbReference type="PROSITE" id="PS51805"/>
    </source>
</evidence>
<evidence type="ECO:0000256" key="2">
    <source>
        <dbReference type="ARBA" id="ARBA00012900"/>
    </source>
</evidence>
<feature type="compositionally biased region" description="Basic residues" evidence="7">
    <location>
        <begin position="226"/>
        <end position="240"/>
    </location>
</feature>
<feature type="region of interest" description="Disordered" evidence="7">
    <location>
        <begin position="564"/>
        <end position="609"/>
    </location>
</feature>
<name>A0A2N6P2X2_BEABA</name>
<evidence type="ECO:0000256" key="5">
    <source>
        <dbReference type="ARBA" id="ARBA00022833"/>
    </source>
</evidence>
<dbReference type="Gene3D" id="3.30.40.10">
    <property type="entry name" value="Zinc/RING finger domain, C3HC4 (zinc finger)"/>
    <property type="match status" value="1"/>
</dbReference>
<feature type="domain" description="JmjC" evidence="9">
    <location>
        <begin position="379"/>
        <end position="542"/>
    </location>
</feature>
<keyword evidence="4" id="KW-0863">Zinc-finger</keyword>
<dbReference type="SMART" id="SM00545">
    <property type="entry name" value="JmjN"/>
    <property type="match status" value="1"/>
</dbReference>
<evidence type="ECO:0000313" key="11">
    <source>
        <dbReference type="EMBL" id="PMB73874.1"/>
    </source>
</evidence>
<dbReference type="InterPro" id="IPR003347">
    <property type="entry name" value="JmjC_dom"/>
</dbReference>
<dbReference type="GO" id="GO:0008270">
    <property type="term" value="F:zinc ion binding"/>
    <property type="evidence" value="ECO:0007669"/>
    <property type="project" value="UniProtKB-KW"/>
</dbReference>
<feature type="compositionally biased region" description="Acidic residues" evidence="7">
    <location>
        <begin position="79"/>
        <end position="88"/>
    </location>
</feature>
<feature type="compositionally biased region" description="Low complexity" evidence="7">
    <location>
        <begin position="64"/>
        <end position="78"/>
    </location>
</feature>
<evidence type="ECO:0000256" key="1">
    <source>
        <dbReference type="ARBA" id="ARBA00009711"/>
    </source>
</evidence>
<reference evidence="11 12" key="1">
    <citation type="journal article" date="2016" name="Appl. Microbiol. Biotechnol.">
        <title>Characterization of T-DNA insertion mutants with decreased virulence in the entomopathogenic fungus Beauveria bassiana JEF-007.</title>
        <authorList>
            <person name="Kim S."/>
            <person name="Lee S.J."/>
            <person name="Nai Y.S."/>
            <person name="Yu J.S."/>
            <person name="Lee M.R."/>
            <person name="Yang Y.T."/>
            <person name="Kim J.S."/>
        </authorList>
    </citation>
    <scope>NUCLEOTIDE SEQUENCE [LARGE SCALE GENOMIC DNA]</scope>
    <source>
        <strain evidence="11 12">JEF-007</strain>
    </source>
</reference>
<organism evidence="11 12">
    <name type="scientific">Beauveria bassiana</name>
    <name type="common">White muscardine disease fungus</name>
    <name type="synonym">Tritirachium shiotae</name>
    <dbReference type="NCBI Taxonomy" id="176275"/>
    <lineage>
        <taxon>Eukaryota</taxon>
        <taxon>Fungi</taxon>
        <taxon>Dikarya</taxon>
        <taxon>Ascomycota</taxon>
        <taxon>Pezizomycotina</taxon>
        <taxon>Sordariomycetes</taxon>
        <taxon>Hypocreomycetidae</taxon>
        <taxon>Hypocreales</taxon>
        <taxon>Cordycipitaceae</taxon>
        <taxon>Beauveria</taxon>
    </lineage>
</organism>
<dbReference type="Proteomes" id="UP000235728">
    <property type="component" value="Unassembled WGS sequence"/>
</dbReference>
<keyword evidence="3" id="KW-0479">Metal-binding</keyword>
<feature type="region of interest" description="Disordered" evidence="7">
    <location>
        <begin position="1"/>
        <end position="95"/>
    </location>
</feature>
<evidence type="ECO:0000256" key="4">
    <source>
        <dbReference type="ARBA" id="ARBA00022771"/>
    </source>
</evidence>
<feature type="region of interest" description="Disordered" evidence="7">
    <location>
        <begin position="190"/>
        <end position="323"/>
    </location>
</feature>
<feature type="region of interest" description="Disordered" evidence="7">
    <location>
        <begin position="1064"/>
        <end position="1085"/>
    </location>
</feature>
<keyword evidence="5" id="KW-0862">Zinc</keyword>
<dbReference type="Pfam" id="PF23258">
    <property type="entry name" value="DUF7072"/>
    <property type="match status" value="1"/>
</dbReference>
<dbReference type="FunFam" id="2.60.120.650:FF:000024">
    <property type="entry name" value="Putative jumonji family transcription factor"/>
    <property type="match status" value="1"/>
</dbReference>
<dbReference type="PROSITE" id="PS51805">
    <property type="entry name" value="EPHD"/>
    <property type="match status" value="1"/>
</dbReference>
<feature type="compositionally biased region" description="Basic and acidic residues" evidence="7">
    <location>
        <begin position="198"/>
        <end position="210"/>
    </location>
</feature>
<evidence type="ECO:0000256" key="6">
    <source>
        <dbReference type="ARBA" id="ARBA00049349"/>
    </source>
</evidence>
<dbReference type="PANTHER" id="PTHR10694:SF7">
    <property type="entry name" value="[HISTONE H3]-TRIMETHYL-L-LYSINE(9) DEMETHYLASE"/>
    <property type="match status" value="1"/>
</dbReference>
<feature type="region of interest" description="Disordered" evidence="7">
    <location>
        <begin position="921"/>
        <end position="942"/>
    </location>
</feature>
<dbReference type="GO" id="GO:0000785">
    <property type="term" value="C:chromatin"/>
    <property type="evidence" value="ECO:0007669"/>
    <property type="project" value="TreeGrafter"/>
</dbReference>
<feature type="compositionally biased region" description="Basic residues" evidence="7">
    <location>
        <begin position="598"/>
        <end position="609"/>
    </location>
</feature>
<dbReference type="GO" id="GO:0010468">
    <property type="term" value="P:regulation of gene expression"/>
    <property type="evidence" value="ECO:0007669"/>
    <property type="project" value="TreeGrafter"/>
</dbReference>
<dbReference type="EMBL" id="MRVG01000001">
    <property type="protein sequence ID" value="PMB73874.1"/>
    <property type="molecule type" value="Genomic_DNA"/>
</dbReference>
<feature type="compositionally biased region" description="Basic and acidic residues" evidence="7">
    <location>
        <begin position="241"/>
        <end position="251"/>
    </location>
</feature>
<comment type="catalytic activity">
    <reaction evidence="6">
        <text>N(6),N(6),N(6)-trimethyl-L-lysyl(9)-[histone H3] + 2 2-oxoglutarate + 2 O2 = N(6)-methyl-L-lysyl(9)-[histone H3] + 2 formaldehyde + 2 succinate + 2 CO2</text>
        <dbReference type="Rhea" id="RHEA:60200"/>
        <dbReference type="Rhea" id="RHEA-COMP:15538"/>
        <dbReference type="Rhea" id="RHEA-COMP:15542"/>
        <dbReference type="ChEBI" id="CHEBI:15379"/>
        <dbReference type="ChEBI" id="CHEBI:16526"/>
        <dbReference type="ChEBI" id="CHEBI:16810"/>
        <dbReference type="ChEBI" id="CHEBI:16842"/>
        <dbReference type="ChEBI" id="CHEBI:30031"/>
        <dbReference type="ChEBI" id="CHEBI:61929"/>
        <dbReference type="ChEBI" id="CHEBI:61961"/>
        <dbReference type="EC" id="1.14.11.66"/>
    </reaction>
</comment>
<dbReference type="Gene3D" id="2.60.120.650">
    <property type="entry name" value="Cupin"/>
    <property type="match status" value="2"/>
</dbReference>
<gene>
    <name evidence="11" type="primary">RPH1</name>
    <name evidence="11" type="ORF">BM221_001300</name>
</gene>
<evidence type="ECO:0000259" key="8">
    <source>
        <dbReference type="PROSITE" id="PS51183"/>
    </source>
</evidence>
<evidence type="ECO:0000259" key="9">
    <source>
        <dbReference type="PROSITE" id="PS51184"/>
    </source>
</evidence>
<feature type="compositionally biased region" description="Acidic residues" evidence="7">
    <location>
        <begin position="51"/>
        <end position="63"/>
    </location>
</feature>
<sequence length="1199" mass="134006">MDSDSVNVATGPASAPVVDDAQQHLESSDPSQLNFLHSPPDSNNAVKSDASDSELSELEEEPALDGAPPGLSASAEPPAAEDDKDDIGDVLPDHWSGTVPVFKPTMDQFKDFKKFMNKVDSYGMTSGIIKIIPPQEWKDAQPNLDELVKQIRVREPIKQDIMGFNGTYRQVNILHGRSYNLPQWRQLCDQSEHQPPARRGERRANTDRPKPPRPKPSAPKQPKTSMPKKRGRGRPAKNKPKHDEAAAELDNRPMTPVSPKPATDEPNEEKPEIVNSVETDAPDPEAEQESAPAPSRMGGRMGGTKLAKEKTQSVSARRKNGRREGSVTIDVEAFKNFDYKMDISDYTAERCEELERAYWKTLTYAPPLYGADMMGTLFEDSADTWNLNKLPNLLDVLGTKIPGVNTAYLYLGMWKATFAWHLEDVDLYSINYLHFGAPKQWYSISQADAPRFEKAMKSIWPADAKSCSQFLRHKGYLISPQHLLSHYGIRVNKCLSYPGEFVVTYPYGYHSGYNLGYNCAEAVNFALDSWLPMGKIAKRCECSQAQDSVWIDVYEIERKLRGEPTPEYYEETEDDEDEDDEDMSGLPSPPSNGVKFKDGRKRKHGADKGQRLKIKKVRLRLKSRADPPCCLCPNDFVGMDVLPTNDGRKAHRMCAMFIPETYIDTVEGQDVVCNVNNIHRDRLDLKCLFCRSKRGACFQCSQKKCARAYHATCAAAAGVFIEEQDIPVYGQDGVEYKEQAFEFSCRFHRTRRDKKLDSLALEGDERIHRAAEAVKSTEICQFQYAKGDIFAGMVIDNRRDEETFLISIVPSGERIEIEWKWLLIPDPSDYHLPKASPNALPLPASEKARNRLNAKRQDDDKPRKDDEFAEGYTWAEFNLLDDVVNKDQVKVDFAKPDQLWHYLGKTSTEAKAQYTEDVAKQRHNPGGNFLETIPKPPKPVTAPKYKQYRQGVHYNREPARYRTPYATYGGFINGYETNYRTTLMANGSQADMMRRLSFAGSSPPAGIPQNGKHRTATHNAKISPAATPPSKTDKAKATPLQKVYQIPSKQSPVPLPPGFLAAMGTSTPASAPVKASQPAPPSTMSAAQATRATSSEALPAKRIEAAKISTTPVPLPSFALTPQQHASALKNMHTAQYNGDVDINSSAADSTVATLRQSNQAQLEQQEFVDVPGRESMEFVDNMMRNLRRASQQGMSPNP</sequence>
<dbReference type="GO" id="GO:0005634">
    <property type="term" value="C:nucleus"/>
    <property type="evidence" value="ECO:0007669"/>
    <property type="project" value="TreeGrafter"/>
</dbReference>
<dbReference type="Pfam" id="PF02373">
    <property type="entry name" value="JmjC"/>
    <property type="match status" value="1"/>
</dbReference>
<dbReference type="GO" id="GO:0051864">
    <property type="term" value="F:histone H3K36 demethylase activity"/>
    <property type="evidence" value="ECO:0007669"/>
    <property type="project" value="TreeGrafter"/>
</dbReference>
<feature type="compositionally biased region" description="Polar residues" evidence="7">
    <location>
        <begin position="28"/>
        <end position="46"/>
    </location>
</feature>
<dbReference type="PROSITE" id="PS51183">
    <property type="entry name" value="JMJN"/>
    <property type="match status" value="1"/>
</dbReference>
<dbReference type="PANTHER" id="PTHR10694">
    <property type="entry name" value="LYSINE-SPECIFIC DEMETHYLASE"/>
    <property type="match status" value="1"/>
</dbReference>
<dbReference type="AlphaFoldDB" id="A0A2N6P2X2"/>
<dbReference type="InterPro" id="IPR034732">
    <property type="entry name" value="EPHD"/>
</dbReference>
<dbReference type="InterPro" id="IPR001965">
    <property type="entry name" value="Znf_PHD"/>
</dbReference>
<dbReference type="GO" id="GO:0140684">
    <property type="term" value="F:histone H3K9me2/H3K9me3 demethylase activity"/>
    <property type="evidence" value="ECO:0007669"/>
    <property type="project" value="UniProtKB-EC"/>
</dbReference>
<comment type="caution">
    <text evidence="11">The sequence shown here is derived from an EMBL/GenBank/DDBJ whole genome shotgun (WGS) entry which is preliminary data.</text>
</comment>
<proteinExistence type="inferred from homology"/>